<comment type="caution">
    <text evidence="2">The sequence shown here is derived from an EMBL/GenBank/DDBJ whole genome shotgun (WGS) entry which is preliminary data.</text>
</comment>
<dbReference type="Pfam" id="PF01636">
    <property type="entry name" value="APH"/>
    <property type="match status" value="2"/>
</dbReference>
<evidence type="ECO:0000313" key="3">
    <source>
        <dbReference type="Proteomes" id="UP000195106"/>
    </source>
</evidence>
<evidence type="ECO:0000259" key="1">
    <source>
        <dbReference type="Pfam" id="PF01636"/>
    </source>
</evidence>
<sequence>MPAARSVRIVGDVVLRPAKPWTPTVHALLRHLHAEGLPVPEPLGIDGGVERVRLVPGDGGEDAWAHQSTTRSVASAGRLLRRIHDATRGWDPPPHAVWSVPPEGGDVICHGDPQPGNMSWRDGVAVGLFDWDAARPAPPLSDVAYALEWLTPFSTDPAGLLARGLTADVDRRSRIDALLDGYGWDGPIAVVDAVLARQQRAIDEVLHLGARGHEPHATWVAEGWPARWASKLRDTESLRSAVG</sequence>
<dbReference type="InterPro" id="IPR011009">
    <property type="entry name" value="Kinase-like_dom_sf"/>
</dbReference>
<reference evidence="2 3" key="1">
    <citation type="submission" date="2016-08" db="EMBL/GenBank/DDBJ databases">
        <title>Genome sequence of Clavibacter michiganensis spp. strain CASJ009.</title>
        <authorList>
            <person name="Thapa S.P."/>
            <person name="Coaker G."/>
        </authorList>
    </citation>
    <scope>NUCLEOTIDE SEQUENCE [LARGE SCALE GENOMIC DNA]</scope>
    <source>
        <strain evidence="2">CASJ009</strain>
    </source>
</reference>
<evidence type="ECO:0000313" key="2">
    <source>
        <dbReference type="EMBL" id="OUE09893.1"/>
    </source>
</evidence>
<dbReference type="Gene3D" id="3.90.1200.10">
    <property type="match status" value="1"/>
</dbReference>
<gene>
    <name evidence="2" type="ORF">CMsap09_13175</name>
</gene>
<accession>A0A251XXB1</accession>
<feature type="domain" description="Aminoglycoside phosphotransferase" evidence="1">
    <location>
        <begin position="23"/>
        <end position="95"/>
    </location>
</feature>
<keyword evidence="2" id="KW-0808">Transferase</keyword>
<dbReference type="Proteomes" id="UP000195106">
    <property type="component" value="Unassembled WGS sequence"/>
</dbReference>
<dbReference type="SUPFAM" id="SSF56112">
    <property type="entry name" value="Protein kinase-like (PK-like)"/>
    <property type="match status" value="1"/>
</dbReference>
<dbReference type="AlphaFoldDB" id="A0A251XXB1"/>
<dbReference type="EMBL" id="MDHJ01000001">
    <property type="protein sequence ID" value="OUE09893.1"/>
    <property type="molecule type" value="Genomic_DNA"/>
</dbReference>
<feature type="domain" description="Aminoglycoside phosphotransferase" evidence="1">
    <location>
        <begin position="100"/>
        <end position="167"/>
    </location>
</feature>
<protein>
    <submittedName>
        <fullName evidence="2">Phosphotransferase enzyme family protein</fullName>
    </submittedName>
</protein>
<proteinExistence type="predicted"/>
<name>A0A251XXB1_9MICO</name>
<organism evidence="2 3">
    <name type="scientific">Clavibacter michiganensis</name>
    <dbReference type="NCBI Taxonomy" id="28447"/>
    <lineage>
        <taxon>Bacteria</taxon>
        <taxon>Bacillati</taxon>
        <taxon>Actinomycetota</taxon>
        <taxon>Actinomycetes</taxon>
        <taxon>Micrococcales</taxon>
        <taxon>Microbacteriaceae</taxon>
        <taxon>Clavibacter</taxon>
    </lineage>
</organism>
<dbReference type="InterPro" id="IPR002575">
    <property type="entry name" value="Aminoglycoside_PTrfase"/>
</dbReference>
<dbReference type="GO" id="GO:0016740">
    <property type="term" value="F:transferase activity"/>
    <property type="evidence" value="ECO:0007669"/>
    <property type="project" value="UniProtKB-KW"/>
</dbReference>